<evidence type="ECO:0000313" key="2">
    <source>
        <dbReference type="EMBL" id="GJM87358.1"/>
    </source>
</evidence>
<name>A0AAV5BLZ8_ELECO</name>
<sequence length="196" mass="22395">MQDRKHLDTLIARSFYSGAIPFNFVRNLYLREAFCFAASHSLPGYQMPGYNKLRERLLCEERGHINTLMTTTKSIWQSKEVTICADGWTDPQRRPLINFVAVSGNSAMFLKADNCEGQVKTKEYIADKLKSIIEKVGRHNVVQVITDNAANCKGGQKAIIPFIASLIHSTQDIIVNSGWMEEWAVYPHTRIERFQR</sequence>
<gene>
    <name evidence="2" type="primary">ga03304</name>
    <name evidence="2" type="ORF">PR202_ga03304</name>
</gene>
<evidence type="ECO:0000259" key="1">
    <source>
        <dbReference type="Pfam" id="PF04937"/>
    </source>
</evidence>
<comment type="caution">
    <text evidence="2">The sequence shown here is derived from an EMBL/GenBank/DDBJ whole genome shotgun (WGS) entry which is preliminary data.</text>
</comment>
<protein>
    <recommendedName>
        <fullName evidence="1">DUF659 domain-containing protein</fullName>
    </recommendedName>
</protein>
<dbReference type="Pfam" id="PF04937">
    <property type="entry name" value="DUF659"/>
    <property type="match status" value="1"/>
</dbReference>
<dbReference type="Proteomes" id="UP001054889">
    <property type="component" value="Unassembled WGS sequence"/>
</dbReference>
<evidence type="ECO:0000313" key="3">
    <source>
        <dbReference type="Proteomes" id="UP001054889"/>
    </source>
</evidence>
<dbReference type="EMBL" id="BQKI01000001">
    <property type="protein sequence ID" value="GJM87358.1"/>
    <property type="molecule type" value="Genomic_DNA"/>
</dbReference>
<reference evidence="2" key="1">
    <citation type="journal article" date="2018" name="DNA Res.">
        <title>Multiple hybrid de novo genome assembly of finger millet, an orphan allotetraploid crop.</title>
        <authorList>
            <person name="Hatakeyama M."/>
            <person name="Aluri S."/>
            <person name="Balachadran M.T."/>
            <person name="Sivarajan S.R."/>
            <person name="Patrignani A."/>
            <person name="Gruter S."/>
            <person name="Poveda L."/>
            <person name="Shimizu-Inatsugi R."/>
            <person name="Baeten J."/>
            <person name="Francoijs K.J."/>
            <person name="Nataraja K.N."/>
            <person name="Reddy Y.A.N."/>
            <person name="Phadnis S."/>
            <person name="Ravikumar R.L."/>
            <person name="Schlapbach R."/>
            <person name="Sreeman S.M."/>
            <person name="Shimizu K.K."/>
        </authorList>
    </citation>
    <scope>NUCLEOTIDE SEQUENCE</scope>
</reference>
<keyword evidence="3" id="KW-1185">Reference proteome</keyword>
<dbReference type="PANTHER" id="PTHR32166">
    <property type="entry name" value="OSJNBA0013A04.12 PROTEIN"/>
    <property type="match status" value="1"/>
</dbReference>
<dbReference type="PANTHER" id="PTHR32166:SF81">
    <property type="entry name" value="OS06G0658400 PROTEIN"/>
    <property type="match status" value="1"/>
</dbReference>
<proteinExistence type="predicted"/>
<feature type="domain" description="DUF659" evidence="1">
    <location>
        <begin position="48"/>
        <end position="169"/>
    </location>
</feature>
<dbReference type="AlphaFoldDB" id="A0AAV5BLZ8"/>
<reference evidence="2" key="2">
    <citation type="submission" date="2021-12" db="EMBL/GenBank/DDBJ databases">
        <title>Resequencing data analysis of finger millet.</title>
        <authorList>
            <person name="Hatakeyama M."/>
            <person name="Aluri S."/>
            <person name="Balachadran M.T."/>
            <person name="Sivarajan S.R."/>
            <person name="Poveda L."/>
            <person name="Shimizu-Inatsugi R."/>
            <person name="Schlapbach R."/>
            <person name="Sreeman S.M."/>
            <person name="Shimizu K.K."/>
        </authorList>
    </citation>
    <scope>NUCLEOTIDE SEQUENCE</scope>
</reference>
<accession>A0AAV5BLZ8</accession>
<organism evidence="2 3">
    <name type="scientific">Eleusine coracana subsp. coracana</name>
    <dbReference type="NCBI Taxonomy" id="191504"/>
    <lineage>
        <taxon>Eukaryota</taxon>
        <taxon>Viridiplantae</taxon>
        <taxon>Streptophyta</taxon>
        <taxon>Embryophyta</taxon>
        <taxon>Tracheophyta</taxon>
        <taxon>Spermatophyta</taxon>
        <taxon>Magnoliopsida</taxon>
        <taxon>Liliopsida</taxon>
        <taxon>Poales</taxon>
        <taxon>Poaceae</taxon>
        <taxon>PACMAD clade</taxon>
        <taxon>Chloridoideae</taxon>
        <taxon>Cynodonteae</taxon>
        <taxon>Eleusininae</taxon>
        <taxon>Eleusine</taxon>
    </lineage>
</organism>
<dbReference type="InterPro" id="IPR007021">
    <property type="entry name" value="DUF659"/>
</dbReference>